<evidence type="ECO:0000313" key="12">
    <source>
        <dbReference type="EMBL" id="GFR72312.1"/>
    </source>
</evidence>
<comment type="similarity">
    <text evidence="1">Belongs to the peptidase S14 family.</text>
</comment>
<keyword evidence="6" id="KW-0720">Serine protease</keyword>
<evidence type="ECO:0000256" key="6">
    <source>
        <dbReference type="ARBA" id="ARBA00022825"/>
    </source>
</evidence>
<dbReference type="FunFam" id="3.40.50.300:FF:000005">
    <property type="entry name" value="ATP-dependent Clp protease ATP-binding subunit ClpX"/>
    <property type="match status" value="1"/>
</dbReference>
<dbReference type="InterPro" id="IPR001907">
    <property type="entry name" value="ClpP"/>
</dbReference>
<dbReference type="EC" id="3.4.21.92" evidence="2 9"/>
<dbReference type="Gene3D" id="3.90.226.10">
    <property type="entry name" value="2-enoyl-CoA Hydratase, Chain A, domain 1"/>
    <property type="match status" value="1"/>
</dbReference>
<evidence type="ECO:0000256" key="8">
    <source>
        <dbReference type="ARBA" id="ARBA00034021"/>
    </source>
</evidence>
<feature type="domain" description="AAA+ ATPase" evidence="10">
    <location>
        <begin position="263"/>
        <end position="424"/>
    </location>
</feature>
<dbReference type="Pfam" id="PF00574">
    <property type="entry name" value="CLP_protease"/>
    <property type="match status" value="1"/>
</dbReference>
<dbReference type="GO" id="GO:0004176">
    <property type="term" value="F:ATP-dependent peptidase activity"/>
    <property type="evidence" value="ECO:0007669"/>
    <property type="project" value="InterPro"/>
</dbReference>
<comment type="caution">
    <text evidence="12">The sequence shown here is derived from an EMBL/GenBank/DDBJ whole genome shotgun (WGS) entry which is preliminary data.</text>
</comment>
<dbReference type="HAMAP" id="MF_00444">
    <property type="entry name" value="ClpP"/>
    <property type="match status" value="1"/>
</dbReference>
<dbReference type="InterPro" id="IPR050052">
    <property type="entry name" value="ATP-dep_Clp_protease_ClpX"/>
</dbReference>
<evidence type="ECO:0000256" key="1">
    <source>
        <dbReference type="ARBA" id="ARBA00007039"/>
    </source>
</evidence>
<dbReference type="InterPro" id="IPR027417">
    <property type="entry name" value="P-loop_NTPase"/>
</dbReference>
<dbReference type="GO" id="GO:0009376">
    <property type="term" value="C:HslUV protease complex"/>
    <property type="evidence" value="ECO:0007669"/>
    <property type="project" value="TreeGrafter"/>
</dbReference>
<keyword evidence="4" id="KW-0547">Nucleotide-binding</keyword>
<dbReference type="GO" id="GO:0005524">
    <property type="term" value="F:ATP binding"/>
    <property type="evidence" value="ECO:0007669"/>
    <property type="project" value="UniProtKB-KW"/>
</dbReference>
<dbReference type="InterPro" id="IPR003593">
    <property type="entry name" value="AAA+_ATPase"/>
</dbReference>
<keyword evidence="13" id="KW-1185">Reference proteome</keyword>
<dbReference type="Pfam" id="PF10431">
    <property type="entry name" value="ClpB_D2-small"/>
    <property type="match status" value="1"/>
</dbReference>
<dbReference type="GO" id="GO:0016887">
    <property type="term" value="F:ATP hydrolysis activity"/>
    <property type="evidence" value="ECO:0007669"/>
    <property type="project" value="InterPro"/>
</dbReference>
<dbReference type="GO" id="GO:0140662">
    <property type="term" value="F:ATP-dependent protein folding chaperone"/>
    <property type="evidence" value="ECO:0007669"/>
    <property type="project" value="InterPro"/>
</dbReference>
<dbReference type="InterPro" id="IPR003959">
    <property type="entry name" value="ATPase_AAA_core"/>
</dbReference>
<dbReference type="NCBIfam" id="NF001368">
    <property type="entry name" value="PRK00277.1"/>
    <property type="match status" value="1"/>
</dbReference>
<dbReference type="NCBIfam" id="NF003745">
    <property type="entry name" value="PRK05342.1"/>
    <property type="match status" value="1"/>
</dbReference>
<dbReference type="InterPro" id="IPR004487">
    <property type="entry name" value="Clp_protease_ATP-bd_su_ClpX"/>
</dbReference>
<evidence type="ECO:0000256" key="3">
    <source>
        <dbReference type="ARBA" id="ARBA00022670"/>
    </source>
</evidence>
<evidence type="ECO:0000256" key="2">
    <source>
        <dbReference type="ARBA" id="ARBA00013230"/>
    </source>
</evidence>
<dbReference type="FunFam" id="3.90.226.10:FF:000002">
    <property type="entry name" value="ATP-dependent Clp protease proteolytic subunit"/>
    <property type="match status" value="1"/>
</dbReference>
<keyword evidence="5" id="KW-0378">Hydrolase</keyword>
<evidence type="ECO:0000256" key="4">
    <source>
        <dbReference type="ARBA" id="ARBA00022741"/>
    </source>
</evidence>
<gene>
    <name evidence="12" type="ORF">ElyMa_002111900</name>
</gene>
<dbReference type="NCBIfam" id="TIGR00382">
    <property type="entry name" value="clpX"/>
    <property type="match status" value="1"/>
</dbReference>
<evidence type="ECO:0000259" key="11">
    <source>
        <dbReference type="SMART" id="SM01086"/>
    </source>
</evidence>
<dbReference type="Proteomes" id="UP000762676">
    <property type="component" value="Unassembled WGS sequence"/>
</dbReference>
<name>A0AAV4FGG4_9GAST</name>
<dbReference type="Gene3D" id="1.10.8.60">
    <property type="match status" value="1"/>
</dbReference>
<dbReference type="PRINTS" id="PR00127">
    <property type="entry name" value="CLPPROTEASEP"/>
</dbReference>
<dbReference type="AlphaFoldDB" id="A0AAV4FGG4"/>
<evidence type="ECO:0000256" key="7">
    <source>
        <dbReference type="ARBA" id="ARBA00022840"/>
    </source>
</evidence>
<proteinExistence type="inferred from homology"/>
<dbReference type="GO" id="GO:0051082">
    <property type="term" value="F:unfolded protein binding"/>
    <property type="evidence" value="ECO:0007669"/>
    <property type="project" value="InterPro"/>
</dbReference>
<dbReference type="InterPro" id="IPR033135">
    <property type="entry name" value="ClpP_His_AS"/>
</dbReference>
<dbReference type="CDD" id="cd07017">
    <property type="entry name" value="S14_ClpP_2"/>
    <property type="match status" value="1"/>
</dbReference>
<dbReference type="GO" id="GO:0051301">
    <property type="term" value="P:cell division"/>
    <property type="evidence" value="ECO:0007669"/>
    <property type="project" value="TreeGrafter"/>
</dbReference>
<dbReference type="Gene3D" id="3.40.50.300">
    <property type="entry name" value="P-loop containing nucleotide triphosphate hydrolases"/>
    <property type="match status" value="1"/>
</dbReference>
<reference evidence="12 13" key="1">
    <citation type="journal article" date="2021" name="Elife">
        <title>Chloroplast acquisition without the gene transfer in kleptoplastic sea slugs, Plakobranchus ocellatus.</title>
        <authorList>
            <person name="Maeda T."/>
            <person name="Takahashi S."/>
            <person name="Yoshida T."/>
            <person name="Shimamura S."/>
            <person name="Takaki Y."/>
            <person name="Nagai Y."/>
            <person name="Toyoda A."/>
            <person name="Suzuki Y."/>
            <person name="Arimoto A."/>
            <person name="Ishii H."/>
            <person name="Satoh N."/>
            <person name="Nishiyama T."/>
            <person name="Hasebe M."/>
            <person name="Maruyama T."/>
            <person name="Minagawa J."/>
            <person name="Obokata J."/>
            <person name="Shigenobu S."/>
        </authorList>
    </citation>
    <scope>NUCLEOTIDE SEQUENCE [LARGE SCALE GENOMIC DNA]</scope>
</reference>
<dbReference type="SUPFAM" id="SSF52540">
    <property type="entry name" value="P-loop containing nucleoside triphosphate hydrolases"/>
    <property type="match status" value="1"/>
</dbReference>
<dbReference type="GO" id="GO:0004252">
    <property type="term" value="F:serine-type endopeptidase activity"/>
    <property type="evidence" value="ECO:0007669"/>
    <property type="project" value="UniProtKB-EC"/>
</dbReference>
<dbReference type="PROSITE" id="PS00382">
    <property type="entry name" value="CLP_PROTEASE_HIS"/>
    <property type="match status" value="1"/>
</dbReference>
<dbReference type="NCBIfam" id="NF009205">
    <property type="entry name" value="PRK12553.1"/>
    <property type="match status" value="1"/>
</dbReference>
<dbReference type="InterPro" id="IPR023562">
    <property type="entry name" value="ClpP/TepA"/>
</dbReference>
<sequence>MVRSMTPYIIEERQLNVAQMDVFSRLMMDRIIFLGTGISDEIANIIQAQLLFLESADNKKDIQIYINSPGGGVYAGLGIYDTIQFIKPDVATICTGMAASMAAVLLCAGEKGKRAALPHSRVMIHQPLGGVNGQASDIEITAREILKLKDELYKIISSHSGQKEKKVSDDSDRDYWMKADEAKAYGMIDEILSPYDLLRNQNDFNTQKDKKETKLKTPKEIKAFLDSYVIGQDITKKVISVAVYNHYKRLTQYDDDGGEVEIEKSNLILVGPTGTGKTLIAKTIAKLLEVPIAIVDATVLTEAGYVGEDVETILAKLLQDADYDIKQAEKGIVFIDEIDKIARKSDNPSVTRDVSGEGVQQALLKLLEGTTVNVPPEGGRKHPEQKFIEINTSNILFIAGGAFDGIERIISNRLNMQAVGYVSSKKNREKSSKTLLQYITPKDLKSFGLIPEIIGRLPVLTHLDPLDKNALKAILTEPKNALIKQYTKLFAIDGIDFSVSADAIDLIVEKTMEYNLGARGLRALCENVLTNAMYELPGSNRKRLKVTNSFVEKNLDKSIFQQLREVS</sequence>
<feature type="domain" description="Clp ATPase C-terminal" evidence="11">
    <location>
        <begin position="466"/>
        <end position="560"/>
    </location>
</feature>
<dbReference type="CDD" id="cd19497">
    <property type="entry name" value="RecA-like_ClpX"/>
    <property type="match status" value="1"/>
</dbReference>
<comment type="catalytic activity">
    <reaction evidence="8 9">
        <text>Hydrolysis of proteins to small peptides in the presence of ATP and magnesium. alpha-casein is the usual test substrate. In the absence of ATP, only oligopeptides shorter than five residues are hydrolyzed (such as succinyl-Leu-Tyr-|-NHMec, and Leu-Tyr-Leu-|-Tyr-Trp, in which cleavage of the -Tyr-|-Leu- and -Tyr-|-Trp bonds also occurs).</text>
        <dbReference type="EC" id="3.4.21.92"/>
    </reaction>
</comment>
<evidence type="ECO:0000259" key="10">
    <source>
        <dbReference type="SMART" id="SM00382"/>
    </source>
</evidence>
<dbReference type="SMART" id="SM00382">
    <property type="entry name" value="AAA"/>
    <property type="match status" value="1"/>
</dbReference>
<dbReference type="PANTHER" id="PTHR48102">
    <property type="entry name" value="ATP-DEPENDENT CLP PROTEASE ATP-BINDING SUBUNIT CLPX-LIKE, MITOCHONDRIAL-RELATED"/>
    <property type="match status" value="1"/>
</dbReference>
<evidence type="ECO:0000313" key="13">
    <source>
        <dbReference type="Proteomes" id="UP000762676"/>
    </source>
</evidence>
<keyword evidence="7 12" id="KW-0067">ATP-binding</keyword>
<dbReference type="GO" id="GO:0051603">
    <property type="term" value="P:proteolysis involved in protein catabolic process"/>
    <property type="evidence" value="ECO:0007669"/>
    <property type="project" value="TreeGrafter"/>
</dbReference>
<keyword evidence="3 12" id="KW-0645">Protease</keyword>
<dbReference type="InterPro" id="IPR019489">
    <property type="entry name" value="Clp_ATPase_C"/>
</dbReference>
<accession>A0AAV4FGG4</accession>
<dbReference type="InterPro" id="IPR029045">
    <property type="entry name" value="ClpP/crotonase-like_dom_sf"/>
</dbReference>
<evidence type="ECO:0000256" key="9">
    <source>
        <dbReference type="PROSITE-ProRule" id="PRU10086"/>
    </source>
</evidence>
<dbReference type="SUPFAM" id="SSF52096">
    <property type="entry name" value="ClpP/crotonase"/>
    <property type="match status" value="1"/>
</dbReference>
<feature type="active site" evidence="9">
    <location>
        <position position="125"/>
    </location>
</feature>
<organism evidence="12 13">
    <name type="scientific">Elysia marginata</name>
    <dbReference type="NCBI Taxonomy" id="1093978"/>
    <lineage>
        <taxon>Eukaryota</taxon>
        <taxon>Metazoa</taxon>
        <taxon>Spiralia</taxon>
        <taxon>Lophotrochozoa</taxon>
        <taxon>Mollusca</taxon>
        <taxon>Gastropoda</taxon>
        <taxon>Heterobranchia</taxon>
        <taxon>Euthyneura</taxon>
        <taxon>Panpulmonata</taxon>
        <taxon>Sacoglossa</taxon>
        <taxon>Placobranchoidea</taxon>
        <taxon>Plakobranchidae</taxon>
        <taxon>Elysia</taxon>
    </lineage>
</organism>
<dbReference type="PANTHER" id="PTHR48102:SF7">
    <property type="entry name" value="ATP-DEPENDENT CLP PROTEASE ATP-BINDING SUBUNIT CLPX-LIKE, MITOCHONDRIAL"/>
    <property type="match status" value="1"/>
</dbReference>
<protein>
    <recommendedName>
        <fullName evidence="2 9">Endopeptidase Clp</fullName>
        <ecNumber evidence="2 9">3.4.21.92</ecNumber>
    </recommendedName>
</protein>
<evidence type="ECO:0000256" key="5">
    <source>
        <dbReference type="ARBA" id="ARBA00022801"/>
    </source>
</evidence>
<dbReference type="SMART" id="SM01086">
    <property type="entry name" value="ClpB_D2-small"/>
    <property type="match status" value="1"/>
</dbReference>
<dbReference type="EMBL" id="BMAT01004359">
    <property type="protein sequence ID" value="GFR72312.1"/>
    <property type="molecule type" value="Genomic_DNA"/>
</dbReference>
<dbReference type="Pfam" id="PF07724">
    <property type="entry name" value="AAA_2"/>
    <property type="match status" value="1"/>
</dbReference>